<dbReference type="PANTHER" id="PTHR23503:SF8">
    <property type="entry name" value="FACILITATED GLUCOSE TRANSPORTER PROTEIN 1"/>
    <property type="match status" value="1"/>
</dbReference>
<dbReference type="InterPro" id="IPR036259">
    <property type="entry name" value="MFS_trans_sf"/>
</dbReference>
<gene>
    <name evidence="7" type="ORF">BBJ29_001482</name>
    <name evidence="8" type="ORF">BBP00_00000078</name>
</gene>
<dbReference type="GO" id="GO:0016020">
    <property type="term" value="C:membrane"/>
    <property type="evidence" value="ECO:0007669"/>
    <property type="project" value="UniProtKB-SubCell"/>
</dbReference>
<name>A0A3F2S4B3_9STRA</name>
<evidence type="ECO:0000313" key="8">
    <source>
        <dbReference type="EMBL" id="RLN69976.1"/>
    </source>
</evidence>
<feature type="transmembrane region" description="Helical" evidence="6">
    <location>
        <begin position="75"/>
        <end position="97"/>
    </location>
</feature>
<dbReference type="InterPro" id="IPR005828">
    <property type="entry name" value="MFS_sugar_transport-like"/>
</dbReference>
<evidence type="ECO:0000256" key="6">
    <source>
        <dbReference type="SAM" id="Phobius"/>
    </source>
</evidence>
<dbReference type="OrthoDB" id="96739at2759"/>
<dbReference type="AlphaFoldDB" id="A0A3F2S4B3"/>
<dbReference type="PANTHER" id="PTHR23503">
    <property type="entry name" value="SOLUTE CARRIER FAMILY 2"/>
    <property type="match status" value="1"/>
</dbReference>
<dbReference type="InterPro" id="IPR005829">
    <property type="entry name" value="Sugar_transporter_CS"/>
</dbReference>
<dbReference type="InterPro" id="IPR045263">
    <property type="entry name" value="GLUT"/>
</dbReference>
<dbReference type="Pfam" id="PF00083">
    <property type="entry name" value="Sugar_tr"/>
    <property type="match status" value="1"/>
</dbReference>
<dbReference type="GO" id="GO:0015149">
    <property type="term" value="F:hexose transmembrane transporter activity"/>
    <property type="evidence" value="ECO:0007669"/>
    <property type="project" value="TreeGrafter"/>
</dbReference>
<proteinExistence type="predicted"/>
<evidence type="ECO:0000313" key="7">
    <source>
        <dbReference type="EMBL" id="RLN58984.1"/>
    </source>
</evidence>
<dbReference type="EMBL" id="MBDO02000001">
    <property type="protein sequence ID" value="RLN69976.1"/>
    <property type="molecule type" value="Genomic_DNA"/>
</dbReference>
<keyword evidence="2" id="KW-0813">Transport</keyword>
<keyword evidence="4 6" id="KW-1133">Transmembrane helix</keyword>
<dbReference type="Gene3D" id="1.20.1250.20">
    <property type="entry name" value="MFS general substrate transporter like domains"/>
    <property type="match status" value="1"/>
</dbReference>
<evidence type="ECO:0000313" key="9">
    <source>
        <dbReference type="Proteomes" id="UP000277300"/>
    </source>
</evidence>
<evidence type="ECO:0000256" key="1">
    <source>
        <dbReference type="ARBA" id="ARBA00004141"/>
    </source>
</evidence>
<comment type="caution">
    <text evidence="8">The sequence shown here is derived from an EMBL/GenBank/DDBJ whole genome shotgun (WGS) entry which is preliminary data.</text>
</comment>
<evidence type="ECO:0000313" key="10">
    <source>
        <dbReference type="Proteomes" id="UP000284657"/>
    </source>
</evidence>
<protein>
    <recommendedName>
        <fullName evidence="11">Major facilitator superfamily (MFS) profile domain-containing protein</fullName>
    </recommendedName>
</protein>
<evidence type="ECO:0000256" key="5">
    <source>
        <dbReference type="ARBA" id="ARBA00023136"/>
    </source>
</evidence>
<dbReference type="PROSITE" id="PS00217">
    <property type="entry name" value="SUGAR_TRANSPORT_2"/>
    <property type="match status" value="1"/>
</dbReference>
<dbReference type="Proteomes" id="UP000284657">
    <property type="component" value="Unassembled WGS sequence"/>
</dbReference>
<dbReference type="EMBL" id="MBAD02001076">
    <property type="protein sequence ID" value="RLN58984.1"/>
    <property type="molecule type" value="Genomic_DNA"/>
</dbReference>
<organism evidence="8 9">
    <name type="scientific">Phytophthora kernoviae</name>
    <dbReference type="NCBI Taxonomy" id="325452"/>
    <lineage>
        <taxon>Eukaryota</taxon>
        <taxon>Sar</taxon>
        <taxon>Stramenopiles</taxon>
        <taxon>Oomycota</taxon>
        <taxon>Peronosporomycetes</taxon>
        <taxon>Peronosporales</taxon>
        <taxon>Peronosporaceae</taxon>
        <taxon>Phytophthora</taxon>
    </lineage>
</organism>
<dbReference type="Proteomes" id="UP000277300">
    <property type="component" value="Unassembled WGS sequence"/>
</dbReference>
<keyword evidence="5 6" id="KW-0472">Membrane</keyword>
<keyword evidence="3 6" id="KW-0812">Transmembrane</keyword>
<sequence length="274" mass="29847">MVILSDVVEMISVRLIKPKAILYTRTLLSSLQHFQSGWWTSQMDLSQCNDTDECNARPATEDTCLMFSGHSKLEWTLAVNAWIFGAMVGLLCCGHFSDKYGGKKALMDSCLLMIVGGVVQAAVSNVWLFALDRLIAGISSGTITPTIGDLMNELSPPHMRNTLSLQIFMMISCSGYHVLHREYEQQLKLPDCVLGCTGGNLPGAGAIDACEQVGLVNAVPKKESIRYRMQLLDGTLLSYAHQLSGINVAFHYSGSILSDAGISDLRVGTLIINI</sequence>
<evidence type="ECO:0000256" key="4">
    <source>
        <dbReference type="ARBA" id="ARBA00022989"/>
    </source>
</evidence>
<dbReference type="SUPFAM" id="SSF103473">
    <property type="entry name" value="MFS general substrate transporter"/>
    <property type="match status" value="1"/>
</dbReference>
<comment type="subcellular location">
    <subcellularLocation>
        <location evidence="1">Membrane</location>
        <topology evidence="1">Multi-pass membrane protein</topology>
    </subcellularLocation>
</comment>
<evidence type="ECO:0000256" key="2">
    <source>
        <dbReference type="ARBA" id="ARBA00022448"/>
    </source>
</evidence>
<reference evidence="9 10" key="1">
    <citation type="submission" date="2018-07" db="EMBL/GenBank/DDBJ databases">
        <title>Genome sequencing of oomycete isolates from Chile give support for New Zealand origin for Phytophthora kernoviae and make available the first Nothophytophthora sp. genome.</title>
        <authorList>
            <person name="Studholme D.J."/>
            <person name="Sanfuentes E."/>
            <person name="Panda P."/>
            <person name="Hill R."/>
            <person name="Sambles C."/>
            <person name="Grant M."/>
            <person name="Williams N.M."/>
            <person name="Mcdougal R.L."/>
        </authorList>
    </citation>
    <scope>NUCLEOTIDE SEQUENCE [LARGE SCALE GENOMIC DNA]</scope>
    <source>
        <strain evidence="8">Chile6</strain>
        <strain evidence="7">Chile7</strain>
    </source>
</reference>
<feature type="transmembrane region" description="Helical" evidence="6">
    <location>
        <begin position="109"/>
        <end position="130"/>
    </location>
</feature>
<accession>A0A3F2S4B3</accession>
<evidence type="ECO:0008006" key="11">
    <source>
        <dbReference type="Google" id="ProtNLM"/>
    </source>
</evidence>
<evidence type="ECO:0000256" key="3">
    <source>
        <dbReference type="ARBA" id="ARBA00022692"/>
    </source>
</evidence>